<keyword evidence="1" id="KW-0732">Signal</keyword>
<evidence type="ECO:0000313" key="3">
    <source>
        <dbReference type="Proteomes" id="UP000319449"/>
    </source>
</evidence>
<organism evidence="2 3">
    <name type="scientific">Geobacter argillaceus</name>
    <dbReference type="NCBI Taxonomy" id="345631"/>
    <lineage>
        <taxon>Bacteria</taxon>
        <taxon>Pseudomonadati</taxon>
        <taxon>Thermodesulfobacteriota</taxon>
        <taxon>Desulfuromonadia</taxon>
        <taxon>Geobacterales</taxon>
        <taxon>Geobacteraceae</taxon>
        <taxon>Geobacter</taxon>
    </lineage>
</organism>
<dbReference type="AlphaFoldDB" id="A0A562WRJ2"/>
<reference evidence="2 3" key="1">
    <citation type="submission" date="2019-07" db="EMBL/GenBank/DDBJ databases">
        <title>Genomic Encyclopedia of Archaeal and Bacterial Type Strains, Phase II (KMG-II): from individual species to whole genera.</title>
        <authorList>
            <person name="Goeker M."/>
        </authorList>
    </citation>
    <scope>NUCLEOTIDE SEQUENCE [LARGE SCALE GENOMIC DNA]</scope>
    <source>
        <strain evidence="2 3">ATCC BAA-1139</strain>
    </source>
</reference>
<sequence>MQMMFSLIVFGFIFLTGAVPAVADDGNRPAEKRISYDPAIMYPGPYTPEHLFYKNPKGPVWLQWTAGDFTRKVTCSGALKRLKRKGVWQGHLKPDGSCGSPAEPSDWAVGNWINYYLSSSPGNRQ</sequence>
<feature type="chain" id="PRO_5022099791" evidence="1">
    <location>
        <begin position="24"/>
        <end position="125"/>
    </location>
</feature>
<proteinExistence type="predicted"/>
<dbReference type="EMBL" id="VLLN01000004">
    <property type="protein sequence ID" value="TWJ32437.1"/>
    <property type="molecule type" value="Genomic_DNA"/>
</dbReference>
<accession>A0A562WRJ2</accession>
<protein>
    <submittedName>
        <fullName evidence="2">Uncharacterized protein</fullName>
    </submittedName>
</protein>
<gene>
    <name evidence="2" type="ORF">JN12_00877</name>
</gene>
<dbReference type="Proteomes" id="UP000319449">
    <property type="component" value="Unassembled WGS sequence"/>
</dbReference>
<keyword evidence="3" id="KW-1185">Reference proteome</keyword>
<evidence type="ECO:0000256" key="1">
    <source>
        <dbReference type="SAM" id="SignalP"/>
    </source>
</evidence>
<feature type="signal peptide" evidence="1">
    <location>
        <begin position="1"/>
        <end position="23"/>
    </location>
</feature>
<evidence type="ECO:0000313" key="2">
    <source>
        <dbReference type="EMBL" id="TWJ32437.1"/>
    </source>
</evidence>
<name>A0A562WRJ2_9BACT</name>
<comment type="caution">
    <text evidence="2">The sequence shown here is derived from an EMBL/GenBank/DDBJ whole genome shotgun (WGS) entry which is preliminary data.</text>
</comment>